<name>A0ACD3YVN4_FUSSC</name>
<keyword evidence="2" id="KW-1185">Reference proteome</keyword>
<evidence type="ECO:0000313" key="1">
    <source>
        <dbReference type="EMBL" id="UPK93049.1"/>
    </source>
</evidence>
<dbReference type="Proteomes" id="UP000830768">
    <property type="component" value="Chromosome 3"/>
</dbReference>
<proteinExistence type="predicted"/>
<sequence length="899" mass="98243">MSKSRDLVVDAEIMGKVACNNAHGDTLLHWAVFKHATPLVSQLLENGALINLPNDDGRTPLHVAVYFNSLAMCELLIAAGANLHATDKDGISPVDLAMLWLLDGRSTDNSILELLVQKRNGPIEHQAALFYAFCFTIVNCKSMLTDVFLRQGHSLLDRDPKTGATTLHVVLRSTGEMAPVESLVAAGFDVNSVDGVGATALHVAAQKGNTDTLKYLIKHSATVDAIDYGHGGTPLYATVFGAKPDNARILIEAGASVFHRVGAGRPLLHLAAQEGQLEILELILSEGVPVNTLDERGETAAYWACQNGRLESIELLLLHGLDLKAGKRDLMEQAIKQRSMPIVECLQKQGLPITEQCLHLLHGSEDIKPCDWELLYFILRHLRSRQANEGDTGNESSDLMPTVELWLSLELLNVAAALLEIGHRAGNLDDQSRTHLLVACSQHRFLSGTRTLLSGSSSLDMVQKFCFRPHGWRALEVAVYQNDVELVKLFLEYGWDPNREDIQGRTSLHIAALHGASDVVKELLCECNAHHRDKERNTAVHLGAYNGSVQVLELLVTSREDLDKTNKAGESPLGIACERGHTDAVQWLLDQGSRHEIGEAVHLHPLHLSARHDHVSCIDILIASGFNVDARCGGGNTPLHAAASGGAWKSVSRLLQAGADPNCSNHQGMTPLAMALLHPKAPPDTFTELFQKSSVDWDALLSQNIIFTSCIGGNQNVITTVFTRLKQERPKAVKKTVHRLLPELLAELCSSGLAAGAAFPFLLEYMHSSSKEALSARILTKTIQDGDDAKLTQALVDINPKNAHLSTAGLWSMLHFACRYGRIKIARVLLANGAPAWAENESGLSPLGVAKKYLVGERLEEFSCLFRAYEAAMTVLRDYDEAQDLITEIIRGKMEFQRS</sequence>
<organism evidence="1 2">
    <name type="scientific">Fusarium solani subsp. cucurbitae</name>
    <name type="common">Neocosmosporum cucurbitae</name>
    <dbReference type="NCBI Taxonomy" id="2747967"/>
    <lineage>
        <taxon>Eukaryota</taxon>
        <taxon>Fungi</taxon>
        <taxon>Dikarya</taxon>
        <taxon>Ascomycota</taxon>
        <taxon>Pezizomycotina</taxon>
        <taxon>Sordariomycetes</taxon>
        <taxon>Hypocreomycetidae</taxon>
        <taxon>Hypocreales</taxon>
        <taxon>Nectriaceae</taxon>
        <taxon>Fusarium</taxon>
        <taxon>Fusarium solani species complex</taxon>
    </lineage>
</organism>
<dbReference type="EMBL" id="CP090032">
    <property type="protein sequence ID" value="UPK93049.1"/>
    <property type="molecule type" value="Genomic_DNA"/>
</dbReference>
<accession>A0ACD3YVN4</accession>
<gene>
    <name evidence="1" type="ORF">LCI18_003984</name>
</gene>
<evidence type="ECO:0000313" key="2">
    <source>
        <dbReference type="Proteomes" id="UP000830768"/>
    </source>
</evidence>
<reference evidence="1" key="1">
    <citation type="submission" date="2021-11" db="EMBL/GenBank/DDBJ databases">
        <title>Fusarium solani-melongenae Genome sequencing and assembly.</title>
        <authorList>
            <person name="Xie S."/>
            <person name="Huang L."/>
            <person name="Zhang X."/>
        </authorList>
    </citation>
    <scope>NUCLEOTIDE SEQUENCE</scope>
    <source>
        <strain evidence="1">CRI 24-3</strain>
    </source>
</reference>
<protein>
    <submittedName>
        <fullName evidence="1">Uncharacterized protein</fullName>
    </submittedName>
</protein>